<dbReference type="InterPro" id="IPR002109">
    <property type="entry name" value="Glutaredoxin"/>
</dbReference>
<evidence type="ECO:0000256" key="5">
    <source>
        <dbReference type="ARBA" id="ARBA00023284"/>
    </source>
</evidence>
<evidence type="ECO:0000256" key="1">
    <source>
        <dbReference type="ARBA" id="ARBA00007787"/>
    </source>
</evidence>
<keyword evidence="4" id="KW-1015">Disulfide bond</keyword>
<dbReference type="Proteomes" id="UP000679722">
    <property type="component" value="Unassembled WGS sequence"/>
</dbReference>
<dbReference type="InterPro" id="IPR011900">
    <property type="entry name" value="GRX_bact"/>
</dbReference>
<dbReference type="PANTHER" id="PTHR45694">
    <property type="entry name" value="GLUTAREDOXIN 2"/>
    <property type="match status" value="1"/>
</dbReference>
<proteinExistence type="inferred from homology"/>
<accession>A0ABS5H9K3</accession>
<reference evidence="8 9" key="1">
    <citation type="submission" date="2021-04" db="EMBL/GenBank/DDBJ databases">
        <authorList>
            <person name="Sun C."/>
        </authorList>
    </citation>
    <scope>NUCLEOTIDE SEQUENCE [LARGE SCALE GENOMIC DNA]</scope>
    <source>
        <strain evidence="8 9">A79</strain>
    </source>
</reference>
<dbReference type="InterPro" id="IPR011767">
    <property type="entry name" value="GLR_AS"/>
</dbReference>
<reference evidence="9" key="2">
    <citation type="submission" date="2023-07" db="EMBL/GenBank/DDBJ databases">
        <title>Marinomonas vulgaris A79, complete genome.</title>
        <authorList>
            <person name="Ying J.-J."/>
        </authorList>
    </citation>
    <scope>NUCLEOTIDE SEQUENCE [LARGE SCALE GENOMIC DNA]</scope>
    <source>
        <strain evidence="9">A79</strain>
    </source>
</reference>
<dbReference type="Pfam" id="PF00462">
    <property type="entry name" value="Glutaredoxin"/>
    <property type="match status" value="1"/>
</dbReference>
<feature type="domain" description="GST N-terminal" evidence="7">
    <location>
        <begin position="2"/>
        <end position="84"/>
    </location>
</feature>
<dbReference type="InterPro" id="IPR036249">
    <property type="entry name" value="Thioredoxin-like_sf"/>
</dbReference>
<dbReference type="PROSITE" id="PS00195">
    <property type="entry name" value="GLUTAREDOXIN_1"/>
    <property type="match status" value="1"/>
</dbReference>
<dbReference type="EMBL" id="JAGSSV010000001">
    <property type="protein sequence ID" value="MBR7887714.1"/>
    <property type="molecule type" value="Genomic_DNA"/>
</dbReference>
<keyword evidence="2 6" id="KW-0813">Transport</keyword>
<dbReference type="PROSITE" id="PS50404">
    <property type="entry name" value="GST_NTER"/>
    <property type="match status" value="1"/>
</dbReference>
<dbReference type="PROSITE" id="PS51354">
    <property type="entry name" value="GLUTAREDOXIN_2"/>
    <property type="match status" value="1"/>
</dbReference>
<dbReference type="PRINTS" id="PR00160">
    <property type="entry name" value="GLUTAREDOXIN"/>
</dbReference>
<evidence type="ECO:0000313" key="9">
    <source>
        <dbReference type="Proteomes" id="UP000679722"/>
    </source>
</evidence>
<comment type="caution">
    <text evidence="8">The sequence shown here is derived from an EMBL/GenBank/DDBJ whole genome shotgun (WGS) entry which is preliminary data.</text>
</comment>
<evidence type="ECO:0000256" key="4">
    <source>
        <dbReference type="ARBA" id="ARBA00023157"/>
    </source>
</evidence>
<comment type="similarity">
    <text evidence="1 6">Belongs to the glutaredoxin family.</text>
</comment>
<dbReference type="Gene3D" id="3.40.30.10">
    <property type="entry name" value="Glutaredoxin"/>
    <property type="match status" value="1"/>
</dbReference>
<evidence type="ECO:0000259" key="7">
    <source>
        <dbReference type="PROSITE" id="PS50404"/>
    </source>
</evidence>
<organism evidence="8 9">
    <name type="scientific">Marinomonas vulgaris</name>
    <dbReference type="NCBI Taxonomy" id="2823372"/>
    <lineage>
        <taxon>Bacteria</taxon>
        <taxon>Pseudomonadati</taxon>
        <taxon>Pseudomonadota</taxon>
        <taxon>Gammaproteobacteria</taxon>
        <taxon>Oceanospirillales</taxon>
        <taxon>Oceanospirillaceae</taxon>
        <taxon>Marinomonas</taxon>
    </lineage>
</organism>
<evidence type="ECO:0000256" key="6">
    <source>
        <dbReference type="RuleBase" id="RU364065"/>
    </source>
</evidence>
<dbReference type="InterPro" id="IPR014025">
    <property type="entry name" value="Glutaredoxin_subgr"/>
</dbReference>
<dbReference type="InterPro" id="IPR004045">
    <property type="entry name" value="Glutathione_S-Trfase_N"/>
</dbReference>
<evidence type="ECO:0000313" key="8">
    <source>
        <dbReference type="EMBL" id="MBR7887714.1"/>
    </source>
</evidence>
<keyword evidence="5 6" id="KW-0676">Redox-active center</keyword>
<dbReference type="PANTHER" id="PTHR45694:SF18">
    <property type="entry name" value="GLUTAREDOXIN-1-RELATED"/>
    <property type="match status" value="1"/>
</dbReference>
<name>A0ABS5H9K3_9GAMM</name>
<dbReference type="RefSeq" id="WP_211535057.1">
    <property type="nucleotide sequence ID" value="NZ_JAGSSV010000001.1"/>
</dbReference>
<protein>
    <recommendedName>
        <fullName evidence="6">Glutaredoxin</fullName>
    </recommendedName>
</protein>
<keyword evidence="3 6" id="KW-0249">Electron transport</keyword>
<dbReference type="NCBIfam" id="TIGR02181">
    <property type="entry name" value="GRX_bact"/>
    <property type="match status" value="1"/>
</dbReference>
<keyword evidence="9" id="KW-1185">Reference proteome</keyword>
<evidence type="ECO:0000256" key="2">
    <source>
        <dbReference type="ARBA" id="ARBA00022448"/>
    </source>
</evidence>
<gene>
    <name evidence="8" type="primary">grxC</name>
    <name evidence="8" type="ORF">J9B83_02085</name>
</gene>
<keyword evidence="6" id="KW-0963">Cytoplasm</keyword>
<dbReference type="CDD" id="cd03418">
    <property type="entry name" value="GRX_GRXb_1_3_like"/>
    <property type="match status" value="1"/>
</dbReference>
<evidence type="ECO:0000256" key="3">
    <source>
        <dbReference type="ARBA" id="ARBA00022982"/>
    </source>
</evidence>
<sequence>MATVTIYSSDYCPFCVRAKQLLASKNIPFNEIRIDGERERKQEMMAKSGRHTVPQIWIGEQHVGGCDDLFALERAQKLDALVAQ</sequence>
<comment type="function">
    <text evidence="6">Has a glutathione-disulfide oxidoreductase activity in the presence of NADPH and glutathione reductase. Reduces low molecular weight disulfides and proteins.</text>
</comment>
<dbReference type="SUPFAM" id="SSF52833">
    <property type="entry name" value="Thioredoxin-like"/>
    <property type="match status" value="1"/>
</dbReference>